<dbReference type="Gene3D" id="1.25.40.420">
    <property type="match status" value="1"/>
</dbReference>
<evidence type="ECO:0000313" key="3">
    <source>
        <dbReference type="EMBL" id="CAL1279456.1"/>
    </source>
</evidence>
<name>A0AAV2A787_9ARAC</name>
<dbReference type="Gene3D" id="3.30.710.10">
    <property type="entry name" value="Potassium Channel Kv1.1, Chain A"/>
    <property type="match status" value="1"/>
</dbReference>
<reference evidence="3 4" key="1">
    <citation type="submission" date="2024-04" db="EMBL/GenBank/DDBJ databases">
        <authorList>
            <person name="Rising A."/>
            <person name="Reimegard J."/>
            <person name="Sonavane S."/>
            <person name="Akerstrom W."/>
            <person name="Nylinder S."/>
            <person name="Hedman E."/>
            <person name="Kallberg Y."/>
        </authorList>
    </citation>
    <scope>NUCLEOTIDE SEQUENCE [LARGE SCALE GENOMIC DNA]</scope>
</reference>
<keyword evidence="4" id="KW-1185">Reference proteome</keyword>
<dbReference type="PROSITE" id="PS50144">
    <property type="entry name" value="MATH"/>
    <property type="match status" value="2"/>
</dbReference>
<comment type="caution">
    <text evidence="3">The sequence shown here is derived from an EMBL/GenBank/DDBJ whole genome shotgun (WGS) entry which is preliminary data.</text>
</comment>
<sequence>MACSPDFTFVWKIKNFSFCNQMKDKNLDSPKFTAHCLKNTEWFLRVYPRGRMFDCYIPGFLRRTESSDGPQSVEIDYILTVLSADGSIMFLREITGHSFERGSGFGFPDFVRRDDIFENQNLCLPEDTLTIKCQMWIHDNDVATSIYCSGCTRIGFDARCYTWTIKDFTVRSWKEKLTIPLMTASGSLPDIAISFLMKVSDDYLHIFISNNNNNEDGEGQFIKCDISVLDSEGYSRYSKKEEHLLLPREKEWEFPLFIKKSKLTRDPEIYLPNDMLTLRCAFHISVGIESERIEEFIYGLTPELQKYTINENIKSVQCKNLYSLRNDIHRLYLKQKFCDLVLKTQNTNILVHKAVACSRSPVISDMVENDTAVKRTGTVDLSDIDSKTLNRMITFMYSDNFEHMTCESAKLLYLAAEKYQIYTLKDLCSMVIAANLSVDNVCNILAFAEQHKDAALKMAAQEFICENSAEIFVSSKWQRFMIEWIELAGEIMHYVCLKKS</sequence>
<accession>A0AAV2A787</accession>
<dbReference type="SUPFAM" id="SSF49599">
    <property type="entry name" value="TRAF domain-like"/>
    <property type="match status" value="2"/>
</dbReference>
<dbReference type="CDD" id="cd00121">
    <property type="entry name" value="MATH"/>
    <property type="match status" value="1"/>
</dbReference>
<dbReference type="InterPro" id="IPR000210">
    <property type="entry name" value="BTB/POZ_dom"/>
</dbReference>
<dbReference type="InterPro" id="IPR002083">
    <property type="entry name" value="MATH/TRAF_dom"/>
</dbReference>
<dbReference type="PANTHER" id="PTHR24413">
    <property type="entry name" value="SPECKLE-TYPE POZ PROTEIN"/>
    <property type="match status" value="1"/>
</dbReference>
<dbReference type="EMBL" id="CAXIEN010000122">
    <property type="protein sequence ID" value="CAL1279456.1"/>
    <property type="molecule type" value="Genomic_DNA"/>
</dbReference>
<protein>
    <recommendedName>
        <fullName evidence="5">Speckle-type POZ protein</fullName>
    </recommendedName>
</protein>
<organism evidence="3 4">
    <name type="scientific">Larinioides sclopetarius</name>
    <dbReference type="NCBI Taxonomy" id="280406"/>
    <lineage>
        <taxon>Eukaryota</taxon>
        <taxon>Metazoa</taxon>
        <taxon>Ecdysozoa</taxon>
        <taxon>Arthropoda</taxon>
        <taxon>Chelicerata</taxon>
        <taxon>Arachnida</taxon>
        <taxon>Araneae</taxon>
        <taxon>Araneomorphae</taxon>
        <taxon>Entelegynae</taxon>
        <taxon>Araneoidea</taxon>
        <taxon>Araneidae</taxon>
        <taxon>Larinioides</taxon>
    </lineage>
</organism>
<dbReference type="GO" id="GO:0030163">
    <property type="term" value="P:protein catabolic process"/>
    <property type="evidence" value="ECO:0007669"/>
    <property type="project" value="UniProtKB-ARBA"/>
</dbReference>
<feature type="domain" description="MATH" evidence="2">
    <location>
        <begin position="6"/>
        <end position="135"/>
    </location>
</feature>
<dbReference type="Pfam" id="PF22486">
    <property type="entry name" value="MATH_2"/>
    <property type="match status" value="1"/>
</dbReference>
<dbReference type="SMART" id="SM00225">
    <property type="entry name" value="BTB"/>
    <property type="match status" value="1"/>
</dbReference>
<dbReference type="InterPro" id="IPR011333">
    <property type="entry name" value="SKP1/BTB/POZ_sf"/>
</dbReference>
<dbReference type="Proteomes" id="UP001497382">
    <property type="component" value="Unassembled WGS sequence"/>
</dbReference>
<gene>
    <name evidence="3" type="ORF">LARSCL_LOCUS10370</name>
</gene>
<dbReference type="SUPFAM" id="SSF54695">
    <property type="entry name" value="POZ domain"/>
    <property type="match status" value="1"/>
</dbReference>
<dbReference type="AlphaFoldDB" id="A0AAV2A787"/>
<dbReference type="PROSITE" id="PS50097">
    <property type="entry name" value="BTB"/>
    <property type="match status" value="1"/>
</dbReference>
<evidence type="ECO:0000313" key="4">
    <source>
        <dbReference type="Proteomes" id="UP001497382"/>
    </source>
</evidence>
<feature type="domain" description="MATH" evidence="2">
    <location>
        <begin position="158"/>
        <end position="282"/>
    </location>
</feature>
<feature type="domain" description="BTB" evidence="1">
    <location>
        <begin position="338"/>
        <end position="405"/>
    </location>
</feature>
<dbReference type="Pfam" id="PF00651">
    <property type="entry name" value="BTB"/>
    <property type="match status" value="1"/>
</dbReference>
<dbReference type="SMART" id="SM00061">
    <property type="entry name" value="MATH"/>
    <property type="match status" value="2"/>
</dbReference>
<dbReference type="Gene3D" id="2.60.210.10">
    <property type="entry name" value="Apoptosis, Tumor Necrosis Factor Receptor Associated Protein 2, Chain A"/>
    <property type="match status" value="2"/>
</dbReference>
<evidence type="ECO:0000259" key="2">
    <source>
        <dbReference type="PROSITE" id="PS50144"/>
    </source>
</evidence>
<proteinExistence type="predicted"/>
<evidence type="ECO:0000259" key="1">
    <source>
        <dbReference type="PROSITE" id="PS50097"/>
    </source>
</evidence>
<evidence type="ECO:0008006" key="5">
    <source>
        <dbReference type="Google" id="ProtNLM"/>
    </source>
</evidence>
<dbReference type="InterPro" id="IPR008974">
    <property type="entry name" value="TRAF-like"/>
</dbReference>